<dbReference type="InterPro" id="IPR052277">
    <property type="entry name" value="INM_ESCRT-Associated"/>
</dbReference>
<dbReference type="OrthoDB" id="118234at2759"/>
<dbReference type="AlphaFoldDB" id="A0A183CUQ5"/>
<dbReference type="EMBL" id="UYRT01000148">
    <property type="protein sequence ID" value="VDK27593.1"/>
    <property type="molecule type" value="Genomic_DNA"/>
</dbReference>
<dbReference type="InterPro" id="IPR035979">
    <property type="entry name" value="RBD_domain_sf"/>
</dbReference>
<evidence type="ECO:0000313" key="1">
    <source>
        <dbReference type="EMBL" id="VDK27593.1"/>
    </source>
</evidence>
<protein>
    <submittedName>
        <fullName evidence="3">RRM domain-containing protein</fullName>
    </submittedName>
</protein>
<dbReference type="Proteomes" id="UP000271098">
    <property type="component" value="Unassembled WGS sequence"/>
</dbReference>
<dbReference type="PANTHER" id="PTHR13428">
    <property type="entry name" value="INNER NUCLEAR MEMBRANE PROTEIN MAN1 LEM DOMAIN CONTAINING PROTEIN"/>
    <property type="match status" value="1"/>
</dbReference>
<proteinExistence type="predicted"/>
<sequence length="110" mass="12612">MHEIVDDSGTFRWQRFFKAFDASMRRHAPENAPSHCLKLRGLFSSVKNAEGQKEEIEHSLLQKLKPLVPVHMHVETGSQEGLVFVRFASLFDCGEAFKSLHGSWFNGTFY</sequence>
<reference evidence="3" key="1">
    <citation type="submission" date="2016-06" db="UniProtKB">
        <authorList>
            <consortium name="WormBaseParasite"/>
        </authorList>
    </citation>
    <scope>IDENTIFICATION</scope>
</reference>
<evidence type="ECO:0000313" key="3">
    <source>
        <dbReference type="WBParaSite" id="GPUH_0000019501-mRNA-1"/>
    </source>
</evidence>
<dbReference type="GO" id="GO:0031490">
    <property type="term" value="F:chromatin DNA binding"/>
    <property type="evidence" value="ECO:0007669"/>
    <property type="project" value="TreeGrafter"/>
</dbReference>
<gene>
    <name evidence="1" type="ORF">GPUH_LOCUS196</name>
</gene>
<reference evidence="1 2" key="2">
    <citation type="submission" date="2018-11" db="EMBL/GenBank/DDBJ databases">
        <authorList>
            <consortium name="Pathogen Informatics"/>
        </authorList>
    </citation>
    <scope>NUCLEOTIDE SEQUENCE [LARGE SCALE GENOMIC DNA]</scope>
</reference>
<dbReference type="PANTHER" id="PTHR13428:SF12">
    <property type="entry name" value="INNER NUCLEAR MEMBRANE PROTEIN MAN1"/>
    <property type="match status" value="1"/>
</dbReference>
<keyword evidence="2" id="KW-1185">Reference proteome</keyword>
<dbReference type="SUPFAM" id="SSF54928">
    <property type="entry name" value="RNA-binding domain, RBD"/>
    <property type="match status" value="1"/>
</dbReference>
<dbReference type="InterPro" id="IPR012677">
    <property type="entry name" value="Nucleotide-bd_a/b_plait_sf"/>
</dbReference>
<evidence type="ECO:0000313" key="2">
    <source>
        <dbReference type="Proteomes" id="UP000271098"/>
    </source>
</evidence>
<dbReference type="WBParaSite" id="GPUH_0000019501-mRNA-1">
    <property type="protein sequence ID" value="GPUH_0000019501-mRNA-1"/>
    <property type="gene ID" value="GPUH_0000019501"/>
</dbReference>
<dbReference type="GO" id="GO:0030514">
    <property type="term" value="P:negative regulation of BMP signaling pathway"/>
    <property type="evidence" value="ECO:0007669"/>
    <property type="project" value="TreeGrafter"/>
</dbReference>
<dbReference type="Gene3D" id="3.30.70.330">
    <property type="match status" value="1"/>
</dbReference>
<accession>A0A183CUQ5</accession>
<name>A0A183CUQ5_9BILA</name>
<dbReference type="GO" id="GO:0006998">
    <property type="term" value="P:nuclear envelope organization"/>
    <property type="evidence" value="ECO:0007669"/>
    <property type="project" value="TreeGrafter"/>
</dbReference>
<organism evidence="3">
    <name type="scientific">Gongylonema pulchrum</name>
    <dbReference type="NCBI Taxonomy" id="637853"/>
    <lineage>
        <taxon>Eukaryota</taxon>
        <taxon>Metazoa</taxon>
        <taxon>Ecdysozoa</taxon>
        <taxon>Nematoda</taxon>
        <taxon>Chromadorea</taxon>
        <taxon>Rhabditida</taxon>
        <taxon>Spirurina</taxon>
        <taxon>Spiruromorpha</taxon>
        <taxon>Spiruroidea</taxon>
        <taxon>Gongylonematidae</taxon>
        <taxon>Gongylonema</taxon>
    </lineage>
</organism>